<organism evidence="2 3">
    <name type="scientific">Siansivirga zeaxanthinifaciens CC-SAMT-1</name>
    <dbReference type="NCBI Taxonomy" id="1454006"/>
    <lineage>
        <taxon>Bacteria</taxon>
        <taxon>Pseudomonadati</taxon>
        <taxon>Bacteroidota</taxon>
        <taxon>Flavobacteriia</taxon>
        <taxon>Flavobacteriales</taxon>
        <taxon>Flavobacteriaceae</taxon>
        <taxon>Siansivirga</taxon>
    </lineage>
</organism>
<keyword evidence="3" id="KW-1185">Reference proteome</keyword>
<dbReference type="RefSeq" id="WP_044637490.1">
    <property type="nucleotide sequence ID" value="NZ_CP007202.1"/>
</dbReference>
<dbReference type="Proteomes" id="UP000032229">
    <property type="component" value="Chromosome"/>
</dbReference>
<accession>A0A0C5WBT0</accession>
<evidence type="ECO:0008006" key="4">
    <source>
        <dbReference type="Google" id="ProtNLM"/>
    </source>
</evidence>
<reference evidence="2 3" key="1">
    <citation type="submission" date="2014-02" db="EMBL/GenBank/DDBJ databases">
        <authorList>
            <person name="Young C.-C."/>
            <person name="Hameed A."/>
            <person name="Huang H.-C."/>
            <person name="Shahina M."/>
        </authorList>
    </citation>
    <scope>NUCLEOTIDE SEQUENCE [LARGE SCALE GENOMIC DNA]</scope>
    <source>
        <strain evidence="2 3">CC-SAMT-1</strain>
    </source>
</reference>
<name>A0A0C5WBT0_9FLAO</name>
<gene>
    <name evidence="2" type="ORF">AW14_03215</name>
</gene>
<sequence length="196" mass="22325">MKNLILYIKRSALLITALSTLLSNATETSTFKDNIKKTALTLSNVKPGDLLTIQDTNGVTLYKELIEIEGTYKKGFDLNSLPNGNYFFELQKAFEVQTIPFTVNNKLVVFNKAEKSTTFLPYTRLKNNMLFVTKLAPNNEALKISLFIENTSGFELIHTEEVEGIQSIEKVYKLQKGNYKIVFNSNNKEYTKFINN</sequence>
<proteinExistence type="predicted"/>
<evidence type="ECO:0000313" key="3">
    <source>
        <dbReference type="Proteomes" id="UP000032229"/>
    </source>
</evidence>
<dbReference type="AlphaFoldDB" id="A0A0C5WBT0"/>
<dbReference type="KEGG" id="sze:AW14_03215"/>
<dbReference type="EMBL" id="CP007202">
    <property type="protein sequence ID" value="AJR02794.1"/>
    <property type="molecule type" value="Genomic_DNA"/>
</dbReference>
<evidence type="ECO:0000256" key="1">
    <source>
        <dbReference type="SAM" id="SignalP"/>
    </source>
</evidence>
<dbReference type="HOGENOM" id="CLU_115346_0_0_10"/>
<protein>
    <recommendedName>
        <fullName evidence="4">Secretion system C-terminal sorting domain-containing protein</fullName>
    </recommendedName>
</protein>
<keyword evidence="1" id="KW-0732">Signal</keyword>
<evidence type="ECO:0000313" key="2">
    <source>
        <dbReference type="EMBL" id="AJR02794.1"/>
    </source>
</evidence>
<feature type="chain" id="PRO_5002184216" description="Secretion system C-terminal sorting domain-containing protein" evidence="1">
    <location>
        <begin position="26"/>
        <end position="196"/>
    </location>
</feature>
<dbReference type="OrthoDB" id="1122048at2"/>
<feature type="signal peptide" evidence="1">
    <location>
        <begin position="1"/>
        <end position="25"/>
    </location>
</feature>
<dbReference type="STRING" id="1454006.AW14_03215"/>